<keyword evidence="1" id="KW-0732">Signal</keyword>
<feature type="signal peptide" evidence="1">
    <location>
        <begin position="1"/>
        <end position="26"/>
    </location>
</feature>
<evidence type="ECO:0000313" key="3">
    <source>
        <dbReference type="Proteomes" id="UP000298416"/>
    </source>
</evidence>
<accession>A0A8X9A7Q0</accession>
<reference evidence="2" key="2">
    <citation type="submission" date="2020-08" db="EMBL/GenBank/DDBJ databases">
        <title>Plant Genome Project.</title>
        <authorList>
            <person name="Zhang R.-G."/>
        </authorList>
    </citation>
    <scope>NUCLEOTIDE SEQUENCE</scope>
    <source>
        <strain evidence="2">Huo1</strain>
        <tissue evidence="2">Leaf</tissue>
    </source>
</reference>
<gene>
    <name evidence="2" type="ORF">SASPL_103554</name>
</gene>
<comment type="caution">
    <text evidence="2">The sequence shown here is derived from an EMBL/GenBank/DDBJ whole genome shotgun (WGS) entry which is preliminary data.</text>
</comment>
<evidence type="ECO:0000313" key="2">
    <source>
        <dbReference type="EMBL" id="KAG6431982.1"/>
    </source>
</evidence>
<sequence>MFVRISATVCVWLLEIHICCISDAFGEPEIVPRDIMLNYLSFFEIQTLCLTQIGERSGKDYRSVPEIYKELCRGKEICWDEGYGSCAVVSKSLENEKIEWRGWRSEQATSYRHVAYSSSSRSLVFLMPGIKRLSGDGTCER</sequence>
<keyword evidence="3" id="KW-1185">Reference proteome</keyword>
<evidence type="ECO:0000256" key="1">
    <source>
        <dbReference type="SAM" id="SignalP"/>
    </source>
</evidence>
<feature type="chain" id="PRO_5036503722" evidence="1">
    <location>
        <begin position="27"/>
        <end position="141"/>
    </location>
</feature>
<organism evidence="2">
    <name type="scientific">Salvia splendens</name>
    <name type="common">Scarlet sage</name>
    <dbReference type="NCBI Taxonomy" id="180675"/>
    <lineage>
        <taxon>Eukaryota</taxon>
        <taxon>Viridiplantae</taxon>
        <taxon>Streptophyta</taxon>
        <taxon>Embryophyta</taxon>
        <taxon>Tracheophyta</taxon>
        <taxon>Spermatophyta</taxon>
        <taxon>Magnoliopsida</taxon>
        <taxon>eudicotyledons</taxon>
        <taxon>Gunneridae</taxon>
        <taxon>Pentapetalae</taxon>
        <taxon>asterids</taxon>
        <taxon>lamiids</taxon>
        <taxon>Lamiales</taxon>
        <taxon>Lamiaceae</taxon>
        <taxon>Nepetoideae</taxon>
        <taxon>Mentheae</taxon>
        <taxon>Salviinae</taxon>
        <taxon>Salvia</taxon>
        <taxon>Salvia subgen. Calosphace</taxon>
        <taxon>core Calosphace</taxon>
    </lineage>
</organism>
<protein>
    <submittedName>
        <fullName evidence="2">Uncharacterized protein</fullName>
    </submittedName>
</protein>
<dbReference type="Proteomes" id="UP000298416">
    <property type="component" value="Unassembled WGS sequence"/>
</dbReference>
<reference evidence="2" key="1">
    <citation type="submission" date="2018-01" db="EMBL/GenBank/DDBJ databases">
        <authorList>
            <person name="Mao J.F."/>
        </authorList>
    </citation>
    <scope>NUCLEOTIDE SEQUENCE</scope>
    <source>
        <strain evidence="2">Huo1</strain>
        <tissue evidence="2">Leaf</tissue>
    </source>
</reference>
<proteinExistence type="predicted"/>
<name>A0A8X9A7Q0_SALSN</name>
<dbReference type="AlphaFoldDB" id="A0A8X9A7Q0"/>
<dbReference type="EMBL" id="PNBA02000002">
    <property type="protein sequence ID" value="KAG6431982.1"/>
    <property type="molecule type" value="Genomic_DNA"/>
</dbReference>